<evidence type="ECO:0000256" key="1">
    <source>
        <dbReference type="SAM" id="MobiDB-lite"/>
    </source>
</evidence>
<evidence type="ECO:0000313" key="3">
    <source>
        <dbReference type="EMBL" id="RUS79985.1"/>
    </source>
</evidence>
<feature type="region of interest" description="Disordered" evidence="1">
    <location>
        <begin position="238"/>
        <end position="280"/>
    </location>
</feature>
<proteinExistence type="predicted"/>
<feature type="domain" description="DUF6451" evidence="2">
    <location>
        <begin position="192"/>
        <end position="224"/>
    </location>
</feature>
<comment type="caution">
    <text evidence="3">The sequence shown here is derived from an EMBL/GenBank/DDBJ whole genome shotgun (WGS) entry which is preliminary data.</text>
</comment>
<dbReference type="PANTHER" id="PTHR47027:SF25">
    <property type="entry name" value="REVERSE TRANSCRIPTASE DOMAIN-CONTAINING PROTEIN"/>
    <property type="match status" value="1"/>
</dbReference>
<dbReference type="STRING" id="188477.A0A3S1A118"/>
<dbReference type="EMBL" id="RQTK01000417">
    <property type="protein sequence ID" value="RUS79985.1"/>
    <property type="molecule type" value="Genomic_DNA"/>
</dbReference>
<protein>
    <recommendedName>
        <fullName evidence="2">DUF6451 domain-containing protein</fullName>
    </recommendedName>
</protein>
<sequence length="280" mass="32220">MTAHKYNVQCLREIQKSKLFKIELRNKFSVSPYYQKRQSKKGGVACERPGRTHITETKNLKHQINQAQGIEEKHLVKLPKKEDLPPCGQTTFMRQLEDLDFADDINLLSQRQQDAEEKLYRVSEEARKTGLQINIRKTEAIRINNRQADPLKLDQENIKEVDKFVYLGSVVSKDGGTYTDIRCRISKAREYAFNTLRPIWRSTALSVRNKIWFFNTNVKSVLLYGALPRPTAINYNHSSTDAPEASSEFGGLKQPRTKNFGTERSKSPSRQRSESVNRAG</sequence>
<dbReference type="AlphaFoldDB" id="A0A3S1A118"/>
<gene>
    <name evidence="3" type="ORF">EGW08_012250</name>
</gene>
<evidence type="ECO:0000259" key="2">
    <source>
        <dbReference type="Pfam" id="PF20049"/>
    </source>
</evidence>
<dbReference type="OrthoDB" id="6139357at2759"/>
<dbReference type="PANTHER" id="PTHR47027">
    <property type="entry name" value="REVERSE TRANSCRIPTASE DOMAIN-CONTAINING PROTEIN"/>
    <property type="match status" value="1"/>
</dbReference>
<reference evidence="3 4" key="1">
    <citation type="submission" date="2019-01" db="EMBL/GenBank/DDBJ databases">
        <title>A draft genome assembly of the solar-powered sea slug Elysia chlorotica.</title>
        <authorList>
            <person name="Cai H."/>
            <person name="Li Q."/>
            <person name="Fang X."/>
            <person name="Li J."/>
            <person name="Curtis N.E."/>
            <person name="Altenburger A."/>
            <person name="Shibata T."/>
            <person name="Feng M."/>
            <person name="Maeda T."/>
            <person name="Schwartz J.A."/>
            <person name="Shigenobu S."/>
            <person name="Lundholm N."/>
            <person name="Nishiyama T."/>
            <person name="Yang H."/>
            <person name="Hasebe M."/>
            <person name="Li S."/>
            <person name="Pierce S.K."/>
            <person name="Wang J."/>
        </authorList>
    </citation>
    <scope>NUCLEOTIDE SEQUENCE [LARGE SCALE GENOMIC DNA]</scope>
    <source>
        <strain evidence="3">EC2010</strain>
        <tissue evidence="3">Whole organism of an adult</tissue>
    </source>
</reference>
<feature type="compositionally biased region" description="Basic and acidic residues" evidence="1">
    <location>
        <begin position="261"/>
        <end position="280"/>
    </location>
</feature>
<name>A0A3S1A118_ELYCH</name>
<accession>A0A3S1A118</accession>
<dbReference type="InterPro" id="IPR045609">
    <property type="entry name" value="DUF6451"/>
</dbReference>
<organism evidence="3 4">
    <name type="scientific">Elysia chlorotica</name>
    <name type="common">Eastern emerald elysia</name>
    <name type="synonym">Sea slug</name>
    <dbReference type="NCBI Taxonomy" id="188477"/>
    <lineage>
        <taxon>Eukaryota</taxon>
        <taxon>Metazoa</taxon>
        <taxon>Spiralia</taxon>
        <taxon>Lophotrochozoa</taxon>
        <taxon>Mollusca</taxon>
        <taxon>Gastropoda</taxon>
        <taxon>Heterobranchia</taxon>
        <taxon>Euthyneura</taxon>
        <taxon>Panpulmonata</taxon>
        <taxon>Sacoglossa</taxon>
        <taxon>Placobranchoidea</taxon>
        <taxon>Plakobranchidae</taxon>
        <taxon>Elysia</taxon>
    </lineage>
</organism>
<dbReference type="Proteomes" id="UP000271974">
    <property type="component" value="Unassembled WGS sequence"/>
</dbReference>
<evidence type="ECO:0000313" key="4">
    <source>
        <dbReference type="Proteomes" id="UP000271974"/>
    </source>
</evidence>
<dbReference type="Pfam" id="PF20049">
    <property type="entry name" value="DUF6451"/>
    <property type="match status" value="1"/>
</dbReference>
<keyword evidence="4" id="KW-1185">Reference proteome</keyword>